<organism evidence="2 3">
    <name type="scientific">Ekhidna lutea</name>
    <dbReference type="NCBI Taxonomy" id="447679"/>
    <lineage>
        <taxon>Bacteria</taxon>
        <taxon>Pseudomonadati</taxon>
        <taxon>Bacteroidota</taxon>
        <taxon>Cytophagia</taxon>
        <taxon>Cytophagales</taxon>
        <taxon>Reichenbachiellaceae</taxon>
        <taxon>Ekhidna</taxon>
    </lineage>
</organism>
<dbReference type="Proteomes" id="UP000198393">
    <property type="component" value="Unassembled WGS sequence"/>
</dbReference>
<feature type="transmembrane region" description="Helical" evidence="1">
    <location>
        <begin position="15"/>
        <end position="35"/>
    </location>
</feature>
<gene>
    <name evidence="2" type="ORF">SAMN05421640_0459</name>
</gene>
<keyword evidence="3" id="KW-1185">Reference proteome</keyword>
<keyword evidence="1" id="KW-1133">Transmembrane helix</keyword>
<reference evidence="2 3" key="1">
    <citation type="submission" date="2017-06" db="EMBL/GenBank/DDBJ databases">
        <authorList>
            <person name="Kim H.J."/>
            <person name="Triplett B.A."/>
        </authorList>
    </citation>
    <scope>NUCLEOTIDE SEQUENCE [LARGE SCALE GENOMIC DNA]</scope>
    <source>
        <strain evidence="2 3">DSM 19307</strain>
    </source>
</reference>
<evidence type="ECO:0000313" key="3">
    <source>
        <dbReference type="Proteomes" id="UP000198393"/>
    </source>
</evidence>
<evidence type="ECO:0000256" key="1">
    <source>
        <dbReference type="SAM" id="Phobius"/>
    </source>
</evidence>
<keyword evidence="1" id="KW-0812">Transmembrane</keyword>
<protein>
    <submittedName>
        <fullName evidence="2">Uncharacterized protein</fullName>
    </submittedName>
</protein>
<sequence length="236" mass="27345">MKRIINTLSQKWPEYLLEILVITIGILGAFALNNWNERRKASLESHTMVLQIRSNLYRDRISLEEGIETINRRDSAYNLILKNKASADSLSLRFASFTSLASAAVDFDQSAFEQIKSSGQLGLLDDSLVQRLQSLYLDYGKNEENRAFYIKVVENEIRPLFTRLCYNMNPEEPVDILPNGNLPVKMDDMLKYVSHPSLRKPLIMQKFTSKQMKEEYKNHLIKIEEILELINQNLSK</sequence>
<name>A0A239F396_EKHLU</name>
<accession>A0A239F396</accession>
<dbReference type="RefSeq" id="WP_089355225.1">
    <property type="nucleotide sequence ID" value="NZ_FZPD01000001.1"/>
</dbReference>
<dbReference type="OrthoDB" id="821826at2"/>
<dbReference type="AlphaFoldDB" id="A0A239F396"/>
<evidence type="ECO:0000313" key="2">
    <source>
        <dbReference type="EMBL" id="SNS51171.1"/>
    </source>
</evidence>
<keyword evidence="1" id="KW-0472">Membrane</keyword>
<proteinExistence type="predicted"/>
<dbReference type="EMBL" id="FZPD01000001">
    <property type="protein sequence ID" value="SNS51171.1"/>
    <property type="molecule type" value="Genomic_DNA"/>
</dbReference>